<organism evidence="11 12">
    <name type="scientific">Alligator sinensis</name>
    <name type="common">Chinese alligator</name>
    <dbReference type="NCBI Taxonomy" id="38654"/>
    <lineage>
        <taxon>Eukaryota</taxon>
        <taxon>Metazoa</taxon>
        <taxon>Chordata</taxon>
        <taxon>Craniata</taxon>
        <taxon>Vertebrata</taxon>
        <taxon>Euteleostomi</taxon>
        <taxon>Archelosauria</taxon>
        <taxon>Archosauria</taxon>
        <taxon>Crocodylia</taxon>
        <taxon>Alligatoridae</taxon>
        <taxon>Alligatorinae</taxon>
        <taxon>Alligator</taxon>
    </lineage>
</organism>
<reference evidence="12" key="1">
    <citation type="submission" date="2025-08" db="UniProtKB">
        <authorList>
            <consortium name="RefSeq"/>
        </authorList>
    </citation>
    <scope>IDENTIFICATION</scope>
</reference>
<dbReference type="FunCoup" id="A0A3Q0GVL2">
    <property type="interactions" value="22"/>
</dbReference>
<dbReference type="PANTHER" id="PTHR23037">
    <property type="entry name" value="CYTOKINE RECEPTOR"/>
    <property type="match status" value="1"/>
</dbReference>
<dbReference type="Proteomes" id="UP000189705">
    <property type="component" value="Unplaced"/>
</dbReference>
<dbReference type="CTD" id="3568"/>
<dbReference type="InterPro" id="IPR013783">
    <property type="entry name" value="Ig-like_fold"/>
</dbReference>
<keyword evidence="3 9" id="KW-0732">Signal</keyword>
<evidence type="ECO:0000256" key="2">
    <source>
        <dbReference type="ARBA" id="ARBA00022692"/>
    </source>
</evidence>
<feature type="domain" description="Type I cytokine receptor cytokine-binding" evidence="10">
    <location>
        <begin position="130"/>
        <end position="226"/>
    </location>
</feature>
<keyword evidence="5 8" id="KW-0472">Membrane</keyword>
<dbReference type="InterPro" id="IPR036116">
    <property type="entry name" value="FN3_sf"/>
</dbReference>
<dbReference type="PROSITE" id="PS01356">
    <property type="entry name" value="HEMATOPO_REC_S_F2"/>
    <property type="match status" value="1"/>
</dbReference>
<dbReference type="InterPro" id="IPR015321">
    <property type="entry name" value="TypeI_recpt_CBD"/>
</dbReference>
<evidence type="ECO:0000256" key="4">
    <source>
        <dbReference type="ARBA" id="ARBA00022989"/>
    </source>
</evidence>
<evidence type="ECO:0000256" key="8">
    <source>
        <dbReference type="SAM" id="Phobius"/>
    </source>
</evidence>
<evidence type="ECO:0000256" key="9">
    <source>
        <dbReference type="SAM" id="SignalP"/>
    </source>
</evidence>
<proteinExistence type="predicted"/>
<evidence type="ECO:0000256" key="5">
    <source>
        <dbReference type="ARBA" id="ARBA00023136"/>
    </source>
</evidence>
<keyword evidence="6 12" id="KW-0675">Receptor</keyword>
<evidence type="ECO:0000256" key="7">
    <source>
        <dbReference type="ARBA" id="ARBA00023180"/>
    </source>
</evidence>
<dbReference type="RefSeq" id="XP_025063482.1">
    <property type="nucleotide sequence ID" value="XM_025207697.1"/>
</dbReference>
<evidence type="ECO:0000313" key="11">
    <source>
        <dbReference type="Proteomes" id="UP000189705"/>
    </source>
</evidence>
<sequence length="434" mass="50033">MIIMVNIILVPLWTAMAIQPNLLQAKGIQVLPPVNFTLTVTALAEVLLHWKPNPDQQQNYTVIYDVEIISPVQEMYDTKHTHSTRTVVLHDGFSAQIRTLLFYNSSKIGSEWVTEELPALAGDAETSVTNLFCIVYTASYNTPSLHCNWFAGKQAPTDTVYLLFYRYNNYTEQCPDYLQDKWQRNVGCRFSKTYIDPKQIGTLIIIHVNGSSKHAAIKPLEQLFNQDTIEKINPPRNVTISLEQNDTLVTWEKPISPLSKAWFCYEVIIHNLKTGTNQLSKSTSNDFKFRMDVTSRYSIQIRANRQYNEGFWSEWTDPLFIGEEQKKNQVGWVLILVTVTTCFITLFIAMACKMCHLWSRLFPPIPTPKNNLKDLFSAKDYEIRYNFSLAPHRECYTRARTYTSETETEVGSYIDDLGSYNEDLYCEVLEDSVI</sequence>
<dbReference type="Pfam" id="PF09240">
    <property type="entry name" value="IL6Ra-bind"/>
    <property type="match status" value="1"/>
</dbReference>
<feature type="signal peptide" evidence="9">
    <location>
        <begin position="1"/>
        <end position="17"/>
    </location>
</feature>
<dbReference type="KEGG" id="asn:102382488"/>
<dbReference type="STRING" id="38654.A0A3Q0GVL2"/>
<dbReference type="GeneID" id="102382488"/>
<dbReference type="GO" id="GO:0004896">
    <property type="term" value="F:cytokine receptor activity"/>
    <property type="evidence" value="ECO:0007669"/>
    <property type="project" value="InterPro"/>
</dbReference>
<dbReference type="GO" id="GO:0009897">
    <property type="term" value="C:external side of plasma membrane"/>
    <property type="evidence" value="ECO:0007669"/>
    <property type="project" value="TreeGrafter"/>
</dbReference>
<feature type="transmembrane region" description="Helical" evidence="8">
    <location>
        <begin position="330"/>
        <end position="352"/>
    </location>
</feature>
<dbReference type="SUPFAM" id="SSF49265">
    <property type="entry name" value="Fibronectin type III"/>
    <property type="match status" value="2"/>
</dbReference>
<keyword evidence="7" id="KW-0325">Glycoprotein</keyword>
<dbReference type="InterPro" id="IPR003532">
    <property type="entry name" value="Short_hematopoietin_rcpt_2_CS"/>
</dbReference>
<evidence type="ECO:0000259" key="10">
    <source>
        <dbReference type="Pfam" id="PF09240"/>
    </source>
</evidence>
<dbReference type="InterPro" id="IPR003961">
    <property type="entry name" value="FN3_dom"/>
</dbReference>
<evidence type="ECO:0000256" key="6">
    <source>
        <dbReference type="ARBA" id="ARBA00023170"/>
    </source>
</evidence>
<dbReference type="FunFam" id="2.60.40.10:FF:000818">
    <property type="entry name" value="Interleukin 5 receptor subunit alpha"/>
    <property type="match status" value="1"/>
</dbReference>
<keyword evidence="2 8" id="KW-0812">Transmembrane</keyword>
<protein>
    <submittedName>
        <fullName evidence="12">Interleukin-5 receptor subunit alpha</fullName>
    </submittedName>
</protein>
<dbReference type="InParanoid" id="A0A3Q0GVL2"/>
<dbReference type="AlphaFoldDB" id="A0A3Q0GVL2"/>
<keyword evidence="4 8" id="KW-1133">Transmembrane helix</keyword>
<evidence type="ECO:0000256" key="3">
    <source>
        <dbReference type="ARBA" id="ARBA00022729"/>
    </source>
</evidence>
<accession>A0A3Q0GVL2</accession>
<gene>
    <name evidence="12" type="primary">IL5RA</name>
</gene>
<name>A0A3Q0GVL2_ALLSI</name>
<evidence type="ECO:0000313" key="12">
    <source>
        <dbReference type="RefSeq" id="XP_025063482.1"/>
    </source>
</evidence>
<dbReference type="CDD" id="cd00063">
    <property type="entry name" value="FN3"/>
    <property type="match status" value="1"/>
</dbReference>
<comment type="subcellular location">
    <subcellularLocation>
        <location evidence="1">Membrane</location>
        <topology evidence="1">Single-pass type I membrane protein</topology>
    </subcellularLocation>
</comment>
<evidence type="ECO:0000256" key="1">
    <source>
        <dbReference type="ARBA" id="ARBA00004479"/>
    </source>
</evidence>
<dbReference type="Gene3D" id="2.60.40.10">
    <property type="entry name" value="Immunoglobulins"/>
    <property type="match status" value="3"/>
</dbReference>
<dbReference type="PANTHER" id="PTHR23037:SF46">
    <property type="entry name" value="INTERLEUKIN 5 RECEPTOR SUBUNIT ALPHA"/>
    <property type="match status" value="1"/>
</dbReference>
<keyword evidence="11" id="KW-1185">Reference proteome</keyword>
<feature type="chain" id="PRO_5018183742" evidence="9">
    <location>
        <begin position="18"/>
        <end position="434"/>
    </location>
</feature>